<name>A0A8H6YP66_9AGAR</name>
<proteinExistence type="predicted"/>
<gene>
    <name evidence="1" type="ORF">MVEN_00608500</name>
</gene>
<evidence type="ECO:0000313" key="1">
    <source>
        <dbReference type="EMBL" id="KAF7362597.1"/>
    </source>
</evidence>
<comment type="caution">
    <text evidence="1">The sequence shown here is derived from an EMBL/GenBank/DDBJ whole genome shotgun (WGS) entry which is preliminary data.</text>
</comment>
<organism evidence="1 2">
    <name type="scientific">Mycena venus</name>
    <dbReference type="NCBI Taxonomy" id="2733690"/>
    <lineage>
        <taxon>Eukaryota</taxon>
        <taxon>Fungi</taxon>
        <taxon>Dikarya</taxon>
        <taxon>Basidiomycota</taxon>
        <taxon>Agaricomycotina</taxon>
        <taxon>Agaricomycetes</taxon>
        <taxon>Agaricomycetidae</taxon>
        <taxon>Agaricales</taxon>
        <taxon>Marasmiineae</taxon>
        <taxon>Mycenaceae</taxon>
        <taxon>Mycena</taxon>
    </lineage>
</organism>
<dbReference type="OrthoDB" id="3092378at2759"/>
<keyword evidence="2" id="KW-1185">Reference proteome</keyword>
<sequence>MFVATGALKEEDSVSSLESRAEVVTCYNAGTALADQTINNVLLDFCSHVIGTGVGPGATISNRYILSGGDSVLFSATALPSCSFIIDENCSRLLQEPLNQCNVNSNNKQGGFETDPLLS</sequence>
<protein>
    <submittedName>
        <fullName evidence="1">Uncharacterized protein</fullName>
    </submittedName>
</protein>
<dbReference type="Proteomes" id="UP000620124">
    <property type="component" value="Unassembled WGS sequence"/>
</dbReference>
<accession>A0A8H6YP66</accession>
<dbReference type="EMBL" id="JACAZI010000004">
    <property type="protein sequence ID" value="KAF7362597.1"/>
    <property type="molecule type" value="Genomic_DNA"/>
</dbReference>
<reference evidence="1" key="1">
    <citation type="submission" date="2020-05" db="EMBL/GenBank/DDBJ databases">
        <title>Mycena genomes resolve the evolution of fungal bioluminescence.</title>
        <authorList>
            <person name="Tsai I.J."/>
        </authorList>
    </citation>
    <scope>NUCLEOTIDE SEQUENCE</scope>
    <source>
        <strain evidence="1">CCC161011</strain>
    </source>
</reference>
<dbReference type="AlphaFoldDB" id="A0A8H6YP66"/>
<evidence type="ECO:0000313" key="2">
    <source>
        <dbReference type="Proteomes" id="UP000620124"/>
    </source>
</evidence>